<feature type="signal peptide" evidence="1">
    <location>
        <begin position="1"/>
        <end position="31"/>
    </location>
</feature>
<feature type="chain" id="PRO_5017052761" evidence="1">
    <location>
        <begin position="32"/>
        <end position="261"/>
    </location>
</feature>
<accession>A0A378JV08</accession>
<dbReference type="Proteomes" id="UP000255066">
    <property type="component" value="Unassembled WGS sequence"/>
</dbReference>
<dbReference type="RefSeq" id="WP_115317180.1">
    <property type="nucleotide sequence ID" value="NZ_CAAAHV010000033.1"/>
</dbReference>
<evidence type="ECO:0000256" key="1">
    <source>
        <dbReference type="SAM" id="SignalP"/>
    </source>
</evidence>
<dbReference type="AlphaFoldDB" id="A0A378JV08"/>
<dbReference type="STRING" id="28083.Lbir_1451"/>
<dbReference type="Proteomes" id="UP000054735">
    <property type="component" value="Unassembled WGS sequence"/>
</dbReference>
<evidence type="ECO:0000313" key="3">
    <source>
        <dbReference type="EMBL" id="STX60829.1"/>
    </source>
</evidence>
<dbReference type="EMBL" id="UGNW01000002">
    <property type="protein sequence ID" value="STX60829.1"/>
    <property type="molecule type" value="Genomic_DNA"/>
</dbReference>
<keyword evidence="4" id="KW-1185">Reference proteome</keyword>
<dbReference type="EMBL" id="LNXT01000018">
    <property type="protein sequence ID" value="KTC71815.1"/>
    <property type="molecule type" value="Genomic_DNA"/>
</dbReference>
<name>A0A378JV08_9GAMM</name>
<protein>
    <submittedName>
        <fullName evidence="2">Legionella vir region protein</fullName>
    </submittedName>
    <submittedName>
        <fullName evidence="3">LvrE</fullName>
    </submittedName>
</protein>
<sequence>MKTNHRFFPRRSFPPITGACLLLLVSQTVWCSPTSKEYVDGQINQLRGMLTGLQNEIHQLALHNQLIDAALNQQVGQTQVIEARINKLQHAVGEAYQGGIIFYVDESGQHGLVAAKMDVNEGASLEWQNGESGEKTINAKGNGLFAGFSNTQLIIAEQTIDDQNGVFAALAAHHFSTREDGMTACDETHRCYGNWYLPSAFELSLLRTTLHLNGLGGFTNAPYWSSTEHSVSEAWQLDFGDGQLQVAQKSSLAKIRPIHAF</sequence>
<keyword evidence="1" id="KW-0732">Signal</keyword>
<reference evidence="2 4" key="1">
    <citation type="submission" date="2015-11" db="EMBL/GenBank/DDBJ databases">
        <title>Genomic analysis of 38 Legionella species identifies large and diverse effector repertoires.</title>
        <authorList>
            <person name="Burstein D."/>
            <person name="Amaro F."/>
            <person name="Zusman T."/>
            <person name="Lifshitz Z."/>
            <person name="Cohen O."/>
            <person name="Gilbert J.A."/>
            <person name="Pupko T."/>
            <person name="Shuman H.A."/>
            <person name="Segal G."/>
        </authorList>
    </citation>
    <scope>NUCLEOTIDE SEQUENCE [LARGE SCALE GENOMIC DNA]</scope>
    <source>
        <strain evidence="2 4">CDC#1407-AL-14</strain>
    </source>
</reference>
<reference evidence="3 5" key="2">
    <citation type="submission" date="2018-06" db="EMBL/GenBank/DDBJ databases">
        <authorList>
            <consortium name="Pathogen Informatics"/>
            <person name="Doyle S."/>
        </authorList>
    </citation>
    <scope>NUCLEOTIDE SEQUENCE [LARGE SCALE GENOMIC DNA]</scope>
    <source>
        <strain evidence="3 5">NCTC12437</strain>
    </source>
</reference>
<dbReference type="OrthoDB" id="5573519at2"/>
<proteinExistence type="predicted"/>
<evidence type="ECO:0000313" key="2">
    <source>
        <dbReference type="EMBL" id="KTC71815.1"/>
    </source>
</evidence>
<organism evidence="3 5">
    <name type="scientific">Legionella birminghamensis</name>
    <dbReference type="NCBI Taxonomy" id="28083"/>
    <lineage>
        <taxon>Bacteria</taxon>
        <taxon>Pseudomonadati</taxon>
        <taxon>Pseudomonadota</taxon>
        <taxon>Gammaproteobacteria</taxon>
        <taxon>Legionellales</taxon>
        <taxon>Legionellaceae</taxon>
        <taxon>Legionella</taxon>
    </lineage>
</organism>
<evidence type="ECO:0000313" key="5">
    <source>
        <dbReference type="Proteomes" id="UP000255066"/>
    </source>
</evidence>
<evidence type="ECO:0000313" key="4">
    <source>
        <dbReference type="Proteomes" id="UP000054735"/>
    </source>
</evidence>
<gene>
    <name evidence="2" type="primary">lvrE_3</name>
    <name evidence="2" type="ORF">Lbir_1451</name>
    <name evidence="3" type="ORF">NCTC12437_03119</name>
</gene>